<dbReference type="InParanoid" id="E4WSM5"/>
<evidence type="ECO:0000313" key="2">
    <source>
        <dbReference type="EMBL" id="CBY06694.1"/>
    </source>
</evidence>
<keyword evidence="1" id="KW-0732">Signal</keyword>
<protein>
    <submittedName>
        <fullName evidence="2">Uncharacterized protein</fullName>
    </submittedName>
</protein>
<keyword evidence="3" id="KW-1185">Reference proteome</keyword>
<name>E4WSM5_OIKDI</name>
<gene>
    <name evidence="2" type="ORF">GSOID_T00005754001</name>
</gene>
<dbReference type="EMBL" id="FN653016">
    <property type="protein sequence ID" value="CBY06694.1"/>
    <property type="molecule type" value="Genomic_DNA"/>
</dbReference>
<accession>E4WSM5</accession>
<dbReference type="AlphaFoldDB" id="E4WSM5"/>
<evidence type="ECO:0000256" key="1">
    <source>
        <dbReference type="SAM" id="SignalP"/>
    </source>
</evidence>
<reference evidence="2" key="1">
    <citation type="journal article" date="2010" name="Science">
        <title>Plasticity of animal genome architecture unmasked by rapid evolution of a pelagic tunicate.</title>
        <authorList>
            <person name="Denoeud F."/>
            <person name="Henriet S."/>
            <person name="Mungpakdee S."/>
            <person name="Aury J.M."/>
            <person name="Da Silva C."/>
            <person name="Brinkmann H."/>
            <person name="Mikhaleva J."/>
            <person name="Olsen L.C."/>
            <person name="Jubin C."/>
            <person name="Canestro C."/>
            <person name="Bouquet J.M."/>
            <person name="Danks G."/>
            <person name="Poulain J."/>
            <person name="Campsteijn C."/>
            <person name="Adamski M."/>
            <person name="Cross I."/>
            <person name="Yadetie F."/>
            <person name="Muffato M."/>
            <person name="Louis A."/>
            <person name="Butcher S."/>
            <person name="Tsagkogeorga G."/>
            <person name="Konrad A."/>
            <person name="Singh S."/>
            <person name="Jensen M.F."/>
            <person name="Cong E.H."/>
            <person name="Eikeseth-Otteraa H."/>
            <person name="Noel B."/>
            <person name="Anthouard V."/>
            <person name="Porcel B.M."/>
            <person name="Kachouri-Lafond R."/>
            <person name="Nishino A."/>
            <person name="Ugolini M."/>
            <person name="Chourrout P."/>
            <person name="Nishida H."/>
            <person name="Aasland R."/>
            <person name="Huzurbazar S."/>
            <person name="Westhof E."/>
            <person name="Delsuc F."/>
            <person name="Lehrach H."/>
            <person name="Reinhardt R."/>
            <person name="Weissenbach J."/>
            <person name="Roy S.W."/>
            <person name="Artiguenave F."/>
            <person name="Postlethwait J.H."/>
            <person name="Manak J.R."/>
            <person name="Thompson E.M."/>
            <person name="Jaillon O."/>
            <person name="Du Pasquier L."/>
            <person name="Boudinot P."/>
            <person name="Liberles D.A."/>
            <person name="Volff J.N."/>
            <person name="Philippe H."/>
            <person name="Lenhard B."/>
            <person name="Roest Crollius H."/>
            <person name="Wincker P."/>
            <person name="Chourrout D."/>
        </authorList>
    </citation>
    <scope>NUCLEOTIDE SEQUENCE [LARGE SCALE GENOMIC DNA]</scope>
</reference>
<evidence type="ECO:0000313" key="3">
    <source>
        <dbReference type="Proteomes" id="UP000001307"/>
    </source>
</evidence>
<feature type="signal peptide" evidence="1">
    <location>
        <begin position="1"/>
        <end position="17"/>
    </location>
</feature>
<proteinExistence type="predicted"/>
<feature type="chain" id="PRO_5003192236" evidence="1">
    <location>
        <begin position="18"/>
        <end position="324"/>
    </location>
</feature>
<organism evidence="2">
    <name type="scientific">Oikopleura dioica</name>
    <name type="common">Tunicate</name>
    <dbReference type="NCBI Taxonomy" id="34765"/>
    <lineage>
        <taxon>Eukaryota</taxon>
        <taxon>Metazoa</taxon>
        <taxon>Chordata</taxon>
        <taxon>Tunicata</taxon>
        <taxon>Appendicularia</taxon>
        <taxon>Copelata</taxon>
        <taxon>Oikopleuridae</taxon>
        <taxon>Oikopleura</taxon>
    </lineage>
</organism>
<dbReference type="Proteomes" id="UP000001307">
    <property type="component" value="Unassembled WGS sequence"/>
</dbReference>
<sequence>MKFASFLALIAGSRINAELTPCATVSNNGNDIDGSAVVIYSGEEVDNMRRSDKYKQYNNNIKHLEVYQTCNLVTYNRNRFEQHLANFTSYDHNRLDISLGKLVLDKISSFKCDCDATITTTTEGPDVSTPDPNISTCPQDFYSAAVPKYWFDGSEKRCPAPVCYNNVLDRLDLWNKNGQIGLLYQVRVPQVLTNANSWTVGIQMSITHGTCQFWGPSTFQVGSRPTGEMIYLIRSDEVSTPNTLRGSAMLESGDFFFYCDHMANTPQVHTFFWDEELTNHHATCINSSPLRSIESERILKKSKKSTFNETTKYKVRQGKLVRAV</sequence>